<comment type="similarity">
    <text evidence="6">Belongs to the CTF8 family.</text>
</comment>
<evidence type="ECO:0000313" key="8">
    <source>
        <dbReference type="Proteomes" id="UP000603453"/>
    </source>
</evidence>
<dbReference type="GO" id="GO:0007064">
    <property type="term" value="P:mitotic sister chromatid cohesion"/>
    <property type="evidence" value="ECO:0007669"/>
    <property type="project" value="InterPro"/>
</dbReference>
<gene>
    <name evidence="7" type="ORF">INT47_012029</name>
</gene>
<dbReference type="Pfam" id="PF09696">
    <property type="entry name" value="Ctf8"/>
    <property type="match status" value="1"/>
</dbReference>
<sequence>MVHVVIHSQQNSNYTQDLVYLDFQGSFESAENPDVSNLEIGDLTLTETGATLIIGHHKLVGKKVKLAKPFAVIHKQKEETMDDAVCYDVVTILKEKYVFPTRPGLIVQESLRGLTKIGK</sequence>
<dbReference type="AlphaFoldDB" id="A0A8H7UTY1"/>
<keyword evidence="3" id="KW-0238">DNA-binding</keyword>
<organism evidence="7 8">
    <name type="scientific">Mucor saturninus</name>
    <dbReference type="NCBI Taxonomy" id="64648"/>
    <lineage>
        <taxon>Eukaryota</taxon>
        <taxon>Fungi</taxon>
        <taxon>Fungi incertae sedis</taxon>
        <taxon>Mucoromycota</taxon>
        <taxon>Mucoromycotina</taxon>
        <taxon>Mucoromycetes</taxon>
        <taxon>Mucorales</taxon>
        <taxon>Mucorineae</taxon>
        <taxon>Mucoraceae</taxon>
        <taxon>Mucor</taxon>
    </lineage>
</organism>
<dbReference type="EMBL" id="JAEPRD010000169">
    <property type="protein sequence ID" value="KAG2195485.1"/>
    <property type="molecule type" value="Genomic_DNA"/>
</dbReference>
<keyword evidence="8" id="KW-1185">Reference proteome</keyword>
<protein>
    <recommendedName>
        <fullName evidence="9">Chromosome transmission fidelity protein 8</fullName>
    </recommendedName>
</protein>
<dbReference type="Proteomes" id="UP000603453">
    <property type="component" value="Unassembled WGS sequence"/>
</dbReference>
<keyword evidence="4" id="KW-0539">Nucleus</keyword>
<dbReference type="GO" id="GO:0031390">
    <property type="term" value="C:Ctf18 RFC-like complex"/>
    <property type="evidence" value="ECO:0007669"/>
    <property type="project" value="InterPro"/>
</dbReference>
<dbReference type="PANTHER" id="PTHR28605">
    <property type="entry name" value="CTF8, CHROMOSOME TRANSMISSION FIDELITY FACTOR 8 HOMOLOG (S. CEREVISIAE)"/>
    <property type="match status" value="1"/>
</dbReference>
<comment type="subcellular location">
    <subcellularLocation>
        <location evidence="1">Nucleus</location>
    </subcellularLocation>
</comment>
<dbReference type="InterPro" id="IPR018607">
    <property type="entry name" value="Ctf8"/>
</dbReference>
<dbReference type="GO" id="GO:0003677">
    <property type="term" value="F:DNA binding"/>
    <property type="evidence" value="ECO:0007669"/>
    <property type="project" value="UniProtKB-KW"/>
</dbReference>
<evidence type="ECO:0000256" key="1">
    <source>
        <dbReference type="ARBA" id="ARBA00004123"/>
    </source>
</evidence>
<accession>A0A8H7UTY1</accession>
<keyword evidence="2" id="KW-0235">DNA replication</keyword>
<keyword evidence="5" id="KW-0131">Cell cycle</keyword>
<comment type="caution">
    <text evidence="7">The sequence shown here is derived from an EMBL/GenBank/DDBJ whole genome shotgun (WGS) entry which is preliminary data.</text>
</comment>
<evidence type="ECO:0000256" key="3">
    <source>
        <dbReference type="ARBA" id="ARBA00023125"/>
    </source>
</evidence>
<evidence type="ECO:0000256" key="2">
    <source>
        <dbReference type="ARBA" id="ARBA00022705"/>
    </source>
</evidence>
<evidence type="ECO:0008006" key="9">
    <source>
        <dbReference type="Google" id="ProtNLM"/>
    </source>
</evidence>
<dbReference type="PANTHER" id="PTHR28605:SF1">
    <property type="entry name" value="CHROMOSOME TRANSMISSION FIDELITY FACTOR 8"/>
    <property type="match status" value="1"/>
</dbReference>
<name>A0A8H7UTY1_9FUNG</name>
<evidence type="ECO:0000256" key="4">
    <source>
        <dbReference type="ARBA" id="ARBA00023242"/>
    </source>
</evidence>
<evidence type="ECO:0000256" key="5">
    <source>
        <dbReference type="ARBA" id="ARBA00023306"/>
    </source>
</evidence>
<evidence type="ECO:0000313" key="7">
    <source>
        <dbReference type="EMBL" id="KAG2195485.1"/>
    </source>
</evidence>
<reference evidence="7" key="1">
    <citation type="submission" date="2020-12" db="EMBL/GenBank/DDBJ databases">
        <title>Metabolic potential, ecology and presence of endohyphal bacteria is reflected in genomic diversity of Mucoromycotina.</title>
        <authorList>
            <person name="Muszewska A."/>
            <person name="Okrasinska A."/>
            <person name="Steczkiewicz K."/>
            <person name="Drgas O."/>
            <person name="Orlowska M."/>
            <person name="Perlinska-Lenart U."/>
            <person name="Aleksandrzak-Piekarczyk T."/>
            <person name="Szatraj K."/>
            <person name="Zielenkiewicz U."/>
            <person name="Pilsyk S."/>
            <person name="Malc E."/>
            <person name="Mieczkowski P."/>
            <person name="Kruszewska J.S."/>
            <person name="Biernat P."/>
            <person name="Pawlowska J."/>
        </authorList>
    </citation>
    <scope>NUCLEOTIDE SEQUENCE</scope>
    <source>
        <strain evidence="7">WA0000017839</strain>
    </source>
</reference>
<proteinExistence type="inferred from homology"/>
<dbReference type="GO" id="GO:0006260">
    <property type="term" value="P:DNA replication"/>
    <property type="evidence" value="ECO:0007669"/>
    <property type="project" value="UniProtKB-KW"/>
</dbReference>
<dbReference type="OrthoDB" id="121932at2759"/>
<evidence type="ECO:0000256" key="6">
    <source>
        <dbReference type="ARBA" id="ARBA00038447"/>
    </source>
</evidence>